<evidence type="ECO:0000313" key="2">
    <source>
        <dbReference type="Proteomes" id="UP000298663"/>
    </source>
</evidence>
<gene>
    <name evidence="1" type="ORF">L596_029286</name>
</gene>
<sequence>MVLEELPCIALGPIAHLRTAAFRSTSPFPRFITMDSLPFDFYNAVLFQANDQDRCLEYYQGYHTKDYAQLSGLLGIVAQDLFFNQYFVNIGIYGGQINVHGFNYGGNLNPFVYNRRNLKRKYCVGTRVCILDSIPGPEILTKNKEIEVHPVTDLALYKADFDRKWADLFLSWDTLRILIIGNFGQPSYELLKRLVPKQRLHSLYLRQFDCNEEMTEILCDLLTQELFYYMSIMLDPAQGRGSSTA</sequence>
<organism evidence="1 2">
    <name type="scientific">Steinernema carpocapsae</name>
    <name type="common">Entomopathogenic nematode</name>
    <dbReference type="NCBI Taxonomy" id="34508"/>
    <lineage>
        <taxon>Eukaryota</taxon>
        <taxon>Metazoa</taxon>
        <taxon>Ecdysozoa</taxon>
        <taxon>Nematoda</taxon>
        <taxon>Chromadorea</taxon>
        <taxon>Rhabditida</taxon>
        <taxon>Tylenchina</taxon>
        <taxon>Panagrolaimomorpha</taxon>
        <taxon>Strongyloidoidea</taxon>
        <taxon>Steinernematidae</taxon>
        <taxon>Steinernema</taxon>
    </lineage>
</organism>
<proteinExistence type="predicted"/>
<dbReference type="AlphaFoldDB" id="A0A4U5LU78"/>
<keyword evidence="2" id="KW-1185">Reference proteome</keyword>
<dbReference type="Proteomes" id="UP000298663">
    <property type="component" value="Unassembled WGS sequence"/>
</dbReference>
<reference evidence="1 2" key="1">
    <citation type="journal article" date="2015" name="Genome Biol.">
        <title>Comparative genomics of Steinernema reveals deeply conserved gene regulatory networks.</title>
        <authorList>
            <person name="Dillman A.R."/>
            <person name="Macchietto M."/>
            <person name="Porter C.F."/>
            <person name="Rogers A."/>
            <person name="Williams B."/>
            <person name="Antoshechkin I."/>
            <person name="Lee M.M."/>
            <person name="Goodwin Z."/>
            <person name="Lu X."/>
            <person name="Lewis E.E."/>
            <person name="Goodrich-Blair H."/>
            <person name="Stock S.P."/>
            <person name="Adams B.J."/>
            <person name="Sternberg P.W."/>
            <person name="Mortazavi A."/>
        </authorList>
    </citation>
    <scope>NUCLEOTIDE SEQUENCE [LARGE SCALE GENOMIC DNA]</scope>
    <source>
        <strain evidence="1 2">ALL</strain>
    </source>
</reference>
<accession>A0A4U5LU78</accession>
<name>A0A4U5LU78_STECR</name>
<protein>
    <submittedName>
        <fullName evidence="1">Uncharacterized protein</fullName>
    </submittedName>
</protein>
<dbReference type="EMBL" id="AZBU02000012">
    <property type="protein sequence ID" value="TKR59646.1"/>
    <property type="molecule type" value="Genomic_DNA"/>
</dbReference>
<reference evidence="1 2" key="2">
    <citation type="journal article" date="2019" name="G3 (Bethesda)">
        <title>Hybrid Assembly of the Genome of the Entomopathogenic Nematode Steinernema carpocapsae Identifies the X-Chromosome.</title>
        <authorList>
            <person name="Serra L."/>
            <person name="Macchietto M."/>
            <person name="Macias-Munoz A."/>
            <person name="McGill C.J."/>
            <person name="Rodriguez I.M."/>
            <person name="Rodriguez B."/>
            <person name="Murad R."/>
            <person name="Mortazavi A."/>
        </authorList>
    </citation>
    <scope>NUCLEOTIDE SEQUENCE [LARGE SCALE GENOMIC DNA]</scope>
    <source>
        <strain evidence="1 2">ALL</strain>
    </source>
</reference>
<comment type="caution">
    <text evidence="1">The sequence shown here is derived from an EMBL/GenBank/DDBJ whole genome shotgun (WGS) entry which is preliminary data.</text>
</comment>
<evidence type="ECO:0000313" key="1">
    <source>
        <dbReference type="EMBL" id="TKR59646.1"/>
    </source>
</evidence>